<feature type="transmembrane region" description="Helical" evidence="6">
    <location>
        <begin position="212"/>
        <end position="233"/>
    </location>
</feature>
<dbReference type="PANTHER" id="PTHR12822">
    <property type="entry name" value="PROTEIN YIPF"/>
    <property type="match status" value="1"/>
</dbReference>
<evidence type="ECO:0000256" key="4">
    <source>
        <dbReference type="ARBA" id="ARBA00022989"/>
    </source>
</evidence>
<feature type="compositionally biased region" description="Basic and acidic residues" evidence="7">
    <location>
        <begin position="118"/>
        <end position="127"/>
    </location>
</feature>
<feature type="region of interest" description="Disordered" evidence="7">
    <location>
        <begin position="107"/>
        <end position="145"/>
    </location>
</feature>
<keyword evidence="4 6" id="KW-1133">Transmembrane helix</keyword>
<feature type="transmembrane region" description="Helical" evidence="6">
    <location>
        <begin position="286"/>
        <end position="303"/>
    </location>
</feature>
<feature type="domain" description="Yip1" evidence="8">
    <location>
        <begin position="199"/>
        <end position="350"/>
    </location>
</feature>
<feature type="transmembrane region" description="Helical" evidence="6">
    <location>
        <begin position="308"/>
        <end position="325"/>
    </location>
</feature>
<keyword evidence="3 6" id="KW-0812">Transmembrane</keyword>
<evidence type="ECO:0000256" key="7">
    <source>
        <dbReference type="SAM" id="MobiDB-lite"/>
    </source>
</evidence>
<comment type="similarity">
    <text evidence="2 6">Belongs to the YIP1 family.</text>
</comment>
<keyword evidence="5 6" id="KW-0472">Membrane</keyword>
<accession>A0ABQ8F8B7</accession>
<feature type="transmembrane region" description="Helical" evidence="6">
    <location>
        <begin position="245"/>
        <end position="266"/>
    </location>
</feature>
<evidence type="ECO:0000256" key="6">
    <source>
        <dbReference type="RuleBase" id="RU361264"/>
    </source>
</evidence>
<evidence type="ECO:0000313" key="9">
    <source>
        <dbReference type="EMBL" id="KAH6593984.1"/>
    </source>
</evidence>
<keyword evidence="10" id="KW-1185">Reference proteome</keyword>
<comment type="caution">
    <text evidence="9">The sequence shown here is derived from an EMBL/GenBank/DDBJ whole genome shotgun (WGS) entry which is preliminary data.</text>
</comment>
<evidence type="ECO:0000256" key="5">
    <source>
        <dbReference type="ARBA" id="ARBA00023136"/>
    </source>
</evidence>
<sequence length="370" mass="40689">MMTHRGEGQIVNVHDLQLCVGIAGSINNLEQLHPLDFPSNQPAETSNSMSSFNPAGNGHTGASLAGGALHNPTDHLLDIEPDHDAQAELEFQNFVLSSAEADLIAGKVSKGPMPPHQSKQDQRDKFGFSDPPGPNASGASTSGHLPQHIQTHANQAQQQPTTGSSAFWTFEYWTQFFHVDSVDVGNRILSSVMPVKSIMDLIDQNPDFYGPFWVPTTVIFTLFATSTMAESIAKAWSNQKYEYDMTQLSFAGAVVYTYVLLLPALLWGVAKYFSITTIRLFDMINVYGYGMSIWVPVSLLCIIQHDLIRWAIVLSAFALSTFFHIKNIKPLATDARAITIIFVLVIGSQVAIALIFKTQFYQHTISITPA</sequence>
<comment type="subcellular location">
    <subcellularLocation>
        <location evidence="6">Golgi apparatus membrane</location>
        <topology evidence="6">Multi-pass membrane protein</topology>
    </subcellularLocation>
    <subcellularLocation>
        <location evidence="1">Membrane</location>
        <topology evidence="1">Multi-pass membrane protein</topology>
    </subcellularLocation>
</comment>
<evidence type="ECO:0000259" key="8">
    <source>
        <dbReference type="Pfam" id="PF04893"/>
    </source>
</evidence>
<feature type="compositionally biased region" description="Polar residues" evidence="7">
    <location>
        <begin position="38"/>
        <end position="54"/>
    </location>
</feature>
<dbReference type="InterPro" id="IPR006977">
    <property type="entry name" value="Yip1_dom"/>
</dbReference>
<dbReference type="InterPro" id="IPR039765">
    <property type="entry name" value="Yip5/YIPF1/YIPF2"/>
</dbReference>
<evidence type="ECO:0000313" key="10">
    <source>
        <dbReference type="Proteomes" id="UP001648503"/>
    </source>
</evidence>
<evidence type="ECO:0000256" key="2">
    <source>
        <dbReference type="ARBA" id="ARBA00010596"/>
    </source>
</evidence>
<reference evidence="9 10" key="1">
    <citation type="submission" date="2021-02" db="EMBL/GenBank/DDBJ databases">
        <title>Variation within the Batrachochytrium salamandrivorans European outbreak.</title>
        <authorList>
            <person name="Kelly M."/>
            <person name="Pasmans F."/>
            <person name="Shea T.P."/>
            <person name="Munoz J.F."/>
            <person name="Carranza S."/>
            <person name="Cuomo C.A."/>
            <person name="Martel A."/>
        </authorList>
    </citation>
    <scope>NUCLEOTIDE SEQUENCE [LARGE SCALE GENOMIC DNA]</scope>
    <source>
        <strain evidence="9 10">AMFP18/2</strain>
    </source>
</reference>
<organism evidence="9 10">
    <name type="scientific">Batrachochytrium salamandrivorans</name>
    <dbReference type="NCBI Taxonomy" id="1357716"/>
    <lineage>
        <taxon>Eukaryota</taxon>
        <taxon>Fungi</taxon>
        <taxon>Fungi incertae sedis</taxon>
        <taxon>Chytridiomycota</taxon>
        <taxon>Chytridiomycota incertae sedis</taxon>
        <taxon>Chytridiomycetes</taxon>
        <taxon>Rhizophydiales</taxon>
        <taxon>Rhizophydiales incertae sedis</taxon>
        <taxon>Batrachochytrium</taxon>
    </lineage>
</organism>
<dbReference type="Pfam" id="PF04893">
    <property type="entry name" value="Yip1"/>
    <property type="match status" value="1"/>
</dbReference>
<evidence type="ECO:0000256" key="1">
    <source>
        <dbReference type="ARBA" id="ARBA00004141"/>
    </source>
</evidence>
<evidence type="ECO:0000256" key="3">
    <source>
        <dbReference type="ARBA" id="ARBA00022692"/>
    </source>
</evidence>
<protein>
    <recommendedName>
        <fullName evidence="6">Protein YIP</fullName>
    </recommendedName>
</protein>
<dbReference type="EMBL" id="JAFCIX010000340">
    <property type="protein sequence ID" value="KAH6593984.1"/>
    <property type="molecule type" value="Genomic_DNA"/>
</dbReference>
<dbReference type="Proteomes" id="UP001648503">
    <property type="component" value="Unassembled WGS sequence"/>
</dbReference>
<feature type="region of interest" description="Disordered" evidence="7">
    <location>
        <begin position="35"/>
        <end position="78"/>
    </location>
</feature>
<gene>
    <name evidence="9" type="ORF">BASA50_006894</name>
</gene>
<dbReference type="PANTHER" id="PTHR12822:SF2">
    <property type="entry name" value="PROTEIN YIPF"/>
    <property type="match status" value="1"/>
</dbReference>
<name>A0ABQ8F8B7_9FUNG</name>
<feature type="transmembrane region" description="Helical" evidence="6">
    <location>
        <begin position="337"/>
        <end position="356"/>
    </location>
</feature>
<proteinExistence type="inferred from homology"/>